<organism evidence="2 3">
    <name type="scientific">Clostridium omnivorum</name>
    <dbReference type="NCBI Taxonomy" id="1604902"/>
    <lineage>
        <taxon>Bacteria</taxon>
        <taxon>Bacillati</taxon>
        <taxon>Bacillota</taxon>
        <taxon>Clostridia</taxon>
        <taxon>Eubacteriales</taxon>
        <taxon>Clostridiaceae</taxon>
        <taxon>Clostridium</taxon>
    </lineage>
</organism>
<dbReference type="RefSeq" id="WP_264851241.1">
    <property type="nucleotide sequence ID" value="NZ_BRXR01000001.1"/>
</dbReference>
<accession>A0ABQ5N9J4</accession>
<dbReference type="Proteomes" id="UP001208567">
    <property type="component" value="Unassembled WGS sequence"/>
</dbReference>
<protein>
    <submittedName>
        <fullName evidence="2">Uncharacterized protein</fullName>
    </submittedName>
</protein>
<proteinExistence type="predicted"/>
<feature type="region of interest" description="Disordered" evidence="1">
    <location>
        <begin position="15"/>
        <end position="53"/>
    </location>
</feature>
<evidence type="ECO:0000313" key="3">
    <source>
        <dbReference type="Proteomes" id="UP001208567"/>
    </source>
</evidence>
<evidence type="ECO:0000256" key="1">
    <source>
        <dbReference type="SAM" id="MobiDB-lite"/>
    </source>
</evidence>
<dbReference type="EMBL" id="BRXR01000001">
    <property type="protein sequence ID" value="GLC31923.1"/>
    <property type="molecule type" value="Genomic_DNA"/>
</dbReference>
<keyword evidence="3" id="KW-1185">Reference proteome</keyword>
<sequence>MADKNIEIMKKIIEAKKKKSAEQSGSGRAEKNIGSARKGSRSNKKTGGLFDKG</sequence>
<name>A0ABQ5N9J4_9CLOT</name>
<evidence type="ECO:0000313" key="2">
    <source>
        <dbReference type="EMBL" id="GLC31923.1"/>
    </source>
</evidence>
<reference evidence="2 3" key="1">
    <citation type="journal article" date="2024" name="Int. J. Syst. Evol. Microbiol.">
        <title>Clostridium omnivorum sp. nov., isolated from anoxic soil under the treatment of reductive soil disinfestation.</title>
        <authorList>
            <person name="Ueki A."/>
            <person name="Tonouchi A."/>
            <person name="Kaku N."/>
            <person name="Honma S."/>
            <person name="Ueki K."/>
        </authorList>
    </citation>
    <scope>NUCLEOTIDE SEQUENCE [LARGE SCALE GENOMIC DNA]</scope>
    <source>
        <strain evidence="2 3">E14</strain>
    </source>
</reference>
<comment type="caution">
    <text evidence="2">The sequence shown here is derived from an EMBL/GenBank/DDBJ whole genome shotgun (WGS) entry which is preliminary data.</text>
</comment>
<gene>
    <name evidence="2" type="ORF">bsdE14_33330</name>
</gene>